<reference evidence="1 2" key="1">
    <citation type="submission" date="2009-08" db="EMBL/GenBank/DDBJ databases">
        <authorList>
            <person name="Shrivastava S."/>
            <person name="Brinkac L.B."/>
            <person name="Brown J.L."/>
            <person name="Bruce D.B."/>
            <person name="Detter C."/>
            <person name="Green L.D."/>
            <person name="Munk C.A."/>
            <person name="Rogers Y.C."/>
            <person name="Tapia R."/>
            <person name="Sims D.R."/>
            <person name="Smith L.A."/>
            <person name="Smith T.J."/>
            <person name="Sutton G."/>
            <person name="Brettin T."/>
        </authorList>
    </citation>
    <scope>NUCLEOTIDE SEQUENCE [LARGE SCALE GENOMIC DNA]</scope>
    <source>
        <strain evidence="2">E4 str. BoNT E BL5262</strain>
    </source>
</reference>
<gene>
    <name evidence="1" type="ORF">CLP_0515</name>
</gene>
<dbReference type="Proteomes" id="UP000003081">
    <property type="component" value="Unassembled WGS sequence"/>
</dbReference>
<evidence type="ECO:0000313" key="2">
    <source>
        <dbReference type="Proteomes" id="UP000003081"/>
    </source>
</evidence>
<dbReference type="SUPFAM" id="SSF50630">
    <property type="entry name" value="Acid proteases"/>
    <property type="match status" value="1"/>
</dbReference>
<dbReference type="AlphaFoldDB" id="C4IBA5"/>
<organism evidence="1 2">
    <name type="scientific">Clostridium butyricum E4 str. BoNT E BL5262</name>
    <dbReference type="NCBI Taxonomy" id="632245"/>
    <lineage>
        <taxon>Bacteria</taxon>
        <taxon>Bacillati</taxon>
        <taxon>Bacillota</taxon>
        <taxon>Clostridia</taxon>
        <taxon>Eubacteriales</taxon>
        <taxon>Clostridiaceae</taxon>
        <taxon>Clostridium</taxon>
    </lineage>
</organism>
<dbReference type="eggNOG" id="COG3577">
    <property type="taxonomic scope" value="Bacteria"/>
</dbReference>
<protein>
    <recommendedName>
        <fullName evidence="3">Aspartyl protease</fullName>
    </recommendedName>
</protein>
<keyword evidence="2" id="KW-1185">Reference proteome</keyword>
<accession>C4IBA5</accession>
<evidence type="ECO:0008006" key="3">
    <source>
        <dbReference type="Google" id="ProtNLM"/>
    </source>
</evidence>
<sequence length="130" mass="14475">MNSKIQLKDGLLYTSIKLMHEGECIIVENVIIDTGAFHTIISTDFLDELGAKFADDDKLIEASGYGGASSYAVRKRIDGIACNNIELKDFKIDFGEIDPNERVNGLLGLDFLMKAELVIDLVELIMYKKN</sequence>
<proteinExistence type="predicted"/>
<dbReference type="InterPro" id="IPR021109">
    <property type="entry name" value="Peptidase_aspartic_dom_sf"/>
</dbReference>
<name>C4IBA5_CLOBU</name>
<dbReference type="Pfam" id="PF13650">
    <property type="entry name" value="Asp_protease_2"/>
    <property type="match status" value="1"/>
</dbReference>
<dbReference type="RefSeq" id="WP_003413204.1">
    <property type="nucleotide sequence ID" value="NZ_ACOM01000001.1"/>
</dbReference>
<dbReference type="Gene3D" id="2.40.70.10">
    <property type="entry name" value="Acid Proteases"/>
    <property type="match status" value="1"/>
</dbReference>
<comment type="caution">
    <text evidence="1">The sequence shown here is derived from an EMBL/GenBank/DDBJ whole genome shotgun (WGS) entry which is preliminary data.</text>
</comment>
<evidence type="ECO:0000313" key="1">
    <source>
        <dbReference type="EMBL" id="EEP56147.1"/>
    </source>
</evidence>
<dbReference type="EMBL" id="ACOM01000001">
    <property type="protein sequence ID" value="EEP56147.1"/>
    <property type="molecule type" value="Genomic_DNA"/>
</dbReference>
<dbReference type="HOGENOM" id="CLU_159130_0_0_9"/>